<protein>
    <submittedName>
        <fullName evidence="2">Uncharacterized protein</fullName>
    </submittedName>
</protein>
<organism evidence="2 3">
    <name type="scientific">Lysobacter enzymogenes</name>
    <dbReference type="NCBI Taxonomy" id="69"/>
    <lineage>
        <taxon>Bacteria</taxon>
        <taxon>Pseudomonadati</taxon>
        <taxon>Pseudomonadota</taxon>
        <taxon>Gammaproteobacteria</taxon>
        <taxon>Lysobacterales</taxon>
        <taxon>Lysobacteraceae</taxon>
        <taxon>Lysobacter</taxon>
    </lineage>
</organism>
<evidence type="ECO:0000313" key="2">
    <source>
        <dbReference type="EMBL" id="ALN58419.1"/>
    </source>
</evidence>
<proteinExistence type="predicted"/>
<reference evidence="2 3" key="1">
    <citation type="submission" date="2015-11" db="EMBL/GenBank/DDBJ databases">
        <title>Genome sequences of Lysobacter enzymogenes strain C3 and Lysobacter antibioticus ATCC 29479.</title>
        <authorList>
            <person name="Kobayashi D.Y."/>
        </authorList>
    </citation>
    <scope>NUCLEOTIDE SEQUENCE [LARGE SCALE GENOMIC DNA]</scope>
    <source>
        <strain evidence="2 3">C3</strain>
    </source>
</reference>
<name>A0A0S2DIS6_LYSEN</name>
<dbReference type="AlphaFoldDB" id="A0A0S2DIS6"/>
<feature type="region of interest" description="Disordered" evidence="1">
    <location>
        <begin position="1"/>
        <end position="20"/>
    </location>
</feature>
<dbReference type="KEGG" id="lez:GLE_3072"/>
<dbReference type="Proteomes" id="UP000061569">
    <property type="component" value="Chromosome"/>
</dbReference>
<dbReference type="STRING" id="69.GLE_3072"/>
<sequence length="52" mass="5365">MPRPGAPRGARSYLTRASAGRDLSVTTAQMFETATTRMKAARAASSPAATAP</sequence>
<evidence type="ECO:0000256" key="1">
    <source>
        <dbReference type="SAM" id="MobiDB-lite"/>
    </source>
</evidence>
<accession>A0A0S2DIS6</accession>
<evidence type="ECO:0000313" key="3">
    <source>
        <dbReference type="Proteomes" id="UP000061569"/>
    </source>
</evidence>
<dbReference type="EMBL" id="CP013140">
    <property type="protein sequence ID" value="ALN58419.1"/>
    <property type="molecule type" value="Genomic_DNA"/>
</dbReference>
<gene>
    <name evidence="2" type="ORF">GLE_3072</name>
</gene>
<dbReference type="PATRIC" id="fig|69.6.peg.3032"/>